<evidence type="ECO:0000256" key="1">
    <source>
        <dbReference type="SAM" id="SignalP"/>
    </source>
</evidence>
<evidence type="ECO:0000313" key="3">
    <source>
        <dbReference type="Proteomes" id="UP000268016"/>
    </source>
</evidence>
<accession>A0A3N2QYL6</accession>
<evidence type="ECO:0000313" key="2">
    <source>
        <dbReference type="EMBL" id="ROU00297.1"/>
    </source>
</evidence>
<reference evidence="2 3" key="1">
    <citation type="submission" date="2018-10" db="EMBL/GenBank/DDBJ databases">
        <title>Histidinibacterium lentulum gen. nov., sp. nov., a marine bacterium from the culture broth of Picochlorum sp. 122.</title>
        <authorList>
            <person name="Wang G."/>
        </authorList>
    </citation>
    <scope>NUCLEOTIDE SEQUENCE [LARGE SCALE GENOMIC DNA]</scope>
    <source>
        <strain evidence="2 3">B17</strain>
    </source>
</reference>
<proteinExistence type="predicted"/>
<dbReference type="EMBL" id="RDRB01000006">
    <property type="protein sequence ID" value="ROU00297.1"/>
    <property type="molecule type" value="Genomic_DNA"/>
</dbReference>
<dbReference type="Proteomes" id="UP000268016">
    <property type="component" value="Unassembled WGS sequence"/>
</dbReference>
<keyword evidence="3" id="KW-1185">Reference proteome</keyword>
<gene>
    <name evidence="2" type="ORF">EAT49_13695</name>
</gene>
<dbReference type="AlphaFoldDB" id="A0A3N2QYL6"/>
<organism evidence="2 3">
    <name type="scientific">Histidinibacterium lentulum</name>
    <dbReference type="NCBI Taxonomy" id="2480588"/>
    <lineage>
        <taxon>Bacteria</taxon>
        <taxon>Pseudomonadati</taxon>
        <taxon>Pseudomonadota</taxon>
        <taxon>Alphaproteobacteria</taxon>
        <taxon>Rhodobacterales</taxon>
        <taxon>Paracoccaceae</taxon>
        <taxon>Histidinibacterium</taxon>
    </lineage>
</organism>
<protein>
    <submittedName>
        <fullName evidence="2">Uncharacterized protein</fullName>
    </submittedName>
</protein>
<sequence>MLRRLSLVLTLLAPLAAPAPAQSVGDVIDLARFVLDLRGMSSEAEVATAAADRIDAQMAELIETQISARAMSDLLDERLDAFDLRQIQRRVAGAALRLGACADGGPACTRDLDELDRLLRQTASELGASPLDPAVVALLERARGLNLAVLRVSGASEAERADLARIYASYFAALSSAERGAASNAGREALLEGIARTAGLDRADLALPAVTDEAVLIDTALSMAGPALILTELRARFGEGVRFLDSQTEPGLATVYFNCRLNRERRRFLDGRVDPFSNYMQLPDLVTREREHRLSGRPDAGEPHALLWLGVTLLRTPQGGLTAEAREYGLFDDAAQALVLPYAGEFYRNGAAREAPGVPLKGARSDAEVLASLGVFPWGEGPCTRTDSLWLTDPEAGFATLEAAVEARADRLTDLVRALAALEETRRLAAALSSG</sequence>
<dbReference type="OrthoDB" id="5196031at2"/>
<dbReference type="RefSeq" id="WP_123642847.1">
    <property type="nucleotide sequence ID" value="NZ_ML119086.1"/>
</dbReference>
<comment type="caution">
    <text evidence="2">The sequence shown here is derived from an EMBL/GenBank/DDBJ whole genome shotgun (WGS) entry which is preliminary data.</text>
</comment>
<feature type="signal peptide" evidence="1">
    <location>
        <begin position="1"/>
        <end position="21"/>
    </location>
</feature>
<name>A0A3N2QYL6_9RHOB</name>
<feature type="chain" id="PRO_5018046836" evidence="1">
    <location>
        <begin position="22"/>
        <end position="435"/>
    </location>
</feature>
<keyword evidence="1" id="KW-0732">Signal</keyword>